<feature type="domain" description="Thioredoxin" evidence="3">
    <location>
        <begin position="33"/>
        <end position="178"/>
    </location>
</feature>
<dbReference type="Gene3D" id="3.40.30.10">
    <property type="entry name" value="Glutaredoxin"/>
    <property type="match status" value="1"/>
</dbReference>
<dbReference type="GO" id="GO:0016491">
    <property type="term" value="F:oxidoreductase activity"/>
    <property type="evidence" value="ECO:0007669"/>
    <property type="project" value="InterPro"/>
</dbReference>
<dbReference type="Proteomes" id="UP000199079">
    <property type="component" value="Unassembled WGS sequence"/>
</dbReference>
<reference evidence="5" key="1">
    <citation type="submission" date="2016-10" db="EMBL/GenBank/DDBJ databases">
        <authorList>
            <person name="Varghese N."/>
            <person name="Submissions S."/>
        </authorList>
    </citation>
    <scope>NUCLEOTIDE SEQUENCE [LARGE SCALE GENOMIC DNA]</scope>
    <source>
        <strain evidence="5">DC30,IBRC 10041,KCTC 4046</strain>
    </source>
</reference>
<evidence type="ECO:0000256" key="1">
    <source>
        <dbReference type="ARBA" id="ARBA00004196"/>
    </source>
</evidence>
<evidence type="ECO:0000313" key="5">
    <source>
        <dbReference type="Proteomes" id="UP000199079"/>
    </source>
</evidence>
<accession>A0A1H3EVZ1</accession>
<dbReference type="OrthoDB" id="115386at2157"/>
<dbReference type="InterPro" id="IPR013740">
    <property type="entry name" value="Redoxin"/>
</dbReference>
<dbReference type="InterPro" id="IPR017937">
    <property type="entry name" value="Thioredoxin_CS"/>
</dbReference>
<dbReference type="PROSITE" id="PS00194">
    <property type="entry name" value="THIOREDOXIN_1"/>
    <property type="match status" value="1"/>
</dbReference>
<gene>
    <name evidence="4" type="ORF">SAMN05216564_101595</name>
</gene>
<name>A0A1H3EVZ1_9EURY</name>
<dbReference type="InterPro" id="IPR036249">
    <property type="entry name" value="Thioredoxin-like_sf"/>
</dbReference>
<dbReference type="InterPro" id="IPR050553">
    <property type="entry name" value="Thioredoxin_ResA/DsbE_sf"/>
</dbReference>
<organism evidence="4 5">
    <name type="scientific">Halopenitus persicus</name>
    <dbReference type="NCBI Taxonomy" id="1048396"/>
    <lineage>
        <taxon>Archaea</taxon>
        <taxon>Methanobacteriati</taxon>
        <taxon>Methanobacteriota</taxon>
        <taxon>Stenosarchaea group</taxon>
        <taxon>Halobacteria</taxon>
        <taxon>Halobacteriales</taxon>
        <taxon>Haloferacaceae</taxon>
        <taxon>Halopenitus</taxon>
    </lineage>
</organism>
<keyword evidence="2" id="KW-0201">Cytochrome c-type biogenesis</keyword>
<dbReference type="Pfam" id="PF08534">
    <property type="entry name" value="Redoxin"/>
    <property type="match status" value="1"/>
</dbReference>
<dbReference type="PANTHER" id="PTHR42852">
    <property type="entry name" value="THIOL:DISULFIDE INTERCHANGE PROTEIN DSBE"/>
    <property type="match status" value="1"/>
</dbReference>
<dbReference type="RefSeq" id="WP_092730681.1">
    <property type="nucleotide sequence ID" value="NZ_FNPC01000001.1"/>
</dbReference>
<comment type="subcellular location">
    <subcellularLocation>
        <location evidence="1">Cell envelope</location>
    </subcellularLocation>
</comment>
<sequence>MRRRQVIAGVASTAALGGAGLLATGNVPSVLGGSDTEPVDPVTLPTIDAPGSTAGEVTIPAPDRPTFVDFFATWCAPCEEQMPILADVRPQVDDRVRFVSVTPEDASQDAVRRTIADWWREHDGDWLVASDVTAALTSKLNVGAYPTAVAIDETGRVRWSDSGVHTADELLAGIETAL</sequence>
<evidence type="ECO:0000256" key="2">
    <source>
        <dbReference type="ARBA" id="ARBA00022748"/>
    </source>
</evidence>
<dbReference type="PANTHER" id="PTHR42852:SF17">
    <property type="entry name" value="THIOREDOXIN-LIKE PROTEIN HI_1115"/>
    <property type="match status" value="1"/>
</dbReference>
<dbReference type="GO" id="GO:0017004">
    <property type="term" value="P:cytochrome complex assembly"/>
    <property type="evidence" value="ECO:0007669"/>
    <property type="project" value="UniProtKB-KW"/>
</dbReference>
<dbReference type="InterPro" id="IPR013766">
    <property type="entry name" value="Thioredoxin_domain"/>
</dbReference>
<proteinExistence type="predicted"/>
<dbReference type="CDD" id="cd02966">
    <property type="entry name" value="TlpA_like_family"/>
    <property type="match status" value="1"/>
</dbReference>
<dbReference type="PROSITE" id="PS51352">
    <property type="entry name" value="THIOREDOXIN_2"/>
    <property type="match status" value="1"/>
</dbReference>
<evidence type="ECO:0000313" key="4">
    <source>
        <dbReference type="EMBL" id="SDX82109.1"/>
    </source>
</evidence>
<dbReference type="AlphaFoldDB" id="A0A1H3EVZ1"/>
<dbReference type="EMBL" id="FNPC01000001">
    <property type="protein sequence ID" value="SDX82109.1"/>
    <property type="molecule type" value="Genomic_DNA"/>
</dbReference>
<dbReference type="SUPFAM" id="SSF52833">
    <property type="entry name" value="Thioredoxin-like"/>
    <property type="match status" value="1"/>
</dbReference>
<keyword evidence="5" id="KW-1185">Reference proteome</keyword>
<evidence type="ECO:0000259" key="3">
    <source>
        <dbReference type="PROSITE" id="PS51352"/>
    </source>
</evidence>
<protein>
    <submittedName>
        <fullName evidence="4">Redoxin</fullName>
    </submittedName>
</protein>